<feature type="transmembrane region" description="Helical" evidence="10">
    <location>
        <begin position="149"/>
        <end position="168"/>
    </location>
</feature>
<evidence type="ECO:0000313" key="12">
    <source>
        <dbReference type="EMBL" id="EDO44927.1"/>
    </source>
</evidence>
<dbReference type="PROSITE" id="PS00237">
    <property type="entry name" value="G_PROTEIN_RECEP_F1_1"/>
    <property type="match status" value="1"/>
</dbReference>
<dbReference type="eggNOG" id="KOG3656">
    <property type="taxonomic scope" value="Eukaryota"/>
</dbReference>
<dbReference type="GO" id="GO:0005886">
    <property type="term" value="C:plasma membrane"/>
    <property type="evidence" value="ECO:0000318"/>
    <property type="project" value="GO_Central"/>
</dbReference>
<reference evidence="12 13" key="1">
    <citation type="journal article" date="2007" name="Science">
        <title>Sea anemone genome reveals ancestral eumetazoan gene repertoire and genomic organization.</title>
        <authorList>
            <person name="Putnam N.H."/>
            <person name="Srivastava M."/>
            <person name="Hellsten U."/>
            <person name="Dirks B."/>
            <person name="Chapman J."/>
            <person name="Salamov A."/>
            <person name="Terry A."/>
            <person name="Shapiro H."/>
            <person name="Lindquist E."/>
            <person name="Kapitonov V.V."/>
            <person name="Jurka J."/>
            <person name="Genikhovich G."/>
            <person name="Grigoriev I.V."/>
            <person name="Lucas S.M."/>
            <person name="Steele R.E."/>
            <person name="Finnerty J.R."/>
            <person name="Technau U."/>
            <person name="Martindale M.Q."/>
            <person name="Rokhsar D.S."/>
        </authorList>
    </citation>
    <scope>NUCLEOTIDE SEQUENCE [LARGE SCALE GENOMIC DNA]</scope>
    <source>
        <strain evidence="13">CH2 X CH6</strain>
    </source>
</reference>
<dbReference type="Gene3D" id="1.20.1070.10">
    <property type="entry name" value="Rhodopsin 7-helix transmembrane proteins"/>
    <property type="match status" value="1"/>
</dbReference>
<dbReference type="GO" id="GO:0007602">
    <property type="term" value="P:phototransduction"/>
    <property type="evidence" value="ECO:0000318"/>
    <property type="project" value="GO_Central"/>
</dbReference>
<feature type="transmembrane region" description="Helical" evidence="10">
    <location>
        <begin position="228"/>
        <end position="249"/>
    </location>
</feature>
<dbReference type="InterPro" id="IPR000276">
    <property type="entry name" value="GPCR_Rhodpsn"/>
</dbReference>
<dbReference type="PROSITE" id="PS50262">
    <property type="entry name" value="G_PROTEIN_RECEP_F1_2"/>
    <property type="match status" value="1"/>
</dbReference>
<dbReference type="GO" id="GO:0007186">
    <property type="term" value="P:G protein-coupled receptor signaling pathway"/>
    <property type="evidence" value="ECO:0000318"/>
    <property type="project" value="GO_Central"/>
</dbReference>
<keyword evidence="4 10" id="KW-1133">Transmembrane helix</keyword>
<evidence type="ECO:0000256" key="1">
    <source>
        <dbReference type="ARBA" id="ARBA00004651"/>
    </source>
</evidence>
<dbReference type="CDD" id="cd00637">
    <property type="entry name" value="7tm_classA_rhodopsin-like"/>
    <property type="match status" value="1"/>
</dbReference>
<keyword evidence="8 9" id="KW-0807">Transducer</keyword>
<dbReference type="PhylomeDB" id="A7RUM2"/>
<dbReference type="OMA" id="QTISCIA"/>
<dbReference type="GO" id="GO:0071482">
    <property type="term" value="P:cellular response to light stimulus"/>
    <property type="evidence" value="ECO:0000318"/>
    <property type="project" value="GO_Central"/>
</dbReference>
<evidence type="ECO:0000256" key="6">
    <source>
        <dbReference type="ARBA" id="ARBA00023136"/>
    </source>
</evidence>
<feature type="transmembrane region" description="Helical" evidence="10">
    <location>
        <begin position="104"/>
        <end position="124"/>
    </location>
</feature>
<evidence type="ECO:0000256" key="4">
    <source>
        <dbReference type="ARBA" id="ARBA00022989"/>
    </source>
</evidence>
<gene>
    <name evidence="12" type="ORF">NEMVEDRAFT_v1g93785</name>
</gene>
<dbReference type="InterPro" id="IPR017452">
    <property type="entry name" value="GPCR_Rhodpsn_7TM"/>
</dbReference>
<dbReference type="KEGG" id="nve:5516898"/>
<keyword evidence="13" id="KW-1185">Reference proteome</keyword>
<evidence type="ECO:0000256" key="2">
    <source>
        <dbReference type="ARBA" id="ARBA00022475"/>
    </source>
</evidence>
<evidence type="ECO:0000313" key="13">
    <source>
        <dbReference type="Proteomes" id="UP000001593"/>
    </source>
</evidence>
<protein>
    <recommendedName>
        <fullName evidence="11">G-protein coupled receptors family 1 profile domain-containing protein</fullName>
    </recommendedName>
</protein>
<dbReference type="PRINTS" id="PR00237">
    <property type="entry name" value="GPCRRHODOPSN"/>
</dbReference>
<keyword evidence="6 10" id="KW-0472">Membrane</keyword>
<accession>A7RUM2</accession>
<sequence>LLGNSATLLVIAKNRRLWGSTNMLIACLAVFDLSMSVLNGLPFAAPSLAIGKWPFSYAACQYMGYSGIAIAVGSMQTISCIAVNRFYRVVRPTKFKRAFSVRSTAVYIVTLWVFALIAPLPYILEDEKFKFQPGKILCFPSSESGLQKGLHFIVLVLIPVICYCYLRVYLKVPQHMVAVTTSIGAEEIAITKTLVAIVLGYLCCWVPILAIDLVDFFIGRLVMPRWVYLLYGYLAMLSSVTSPVIYALLIPTFRREYLKLI</sequence>
<dbReference type="SMART" id="SM01381">
    <property type="entry name" value="7TM_GPCR_Srsx"/>
    <property type="match status" value="1"/>
</dbReference>
<dbReference type="PANTHER" id="PTHR24228">
    <property type="entry name" value="B2 BRADYKININ RECEPTOR/ANGIOTENSIN II RECEPTOR"/>
    <property type="match status" value="1"/>
</dbReference>
<evidence type="ECO:0000256" key="7">
    <source>
        <dbReference type="ARBA" id="ARBA00023170"/>
    </source>
</evidence>
<dbReference type="GO" id="GO:0008020">
    <property type="term" value="F:G protein-coupled photoreceptor activity"/>
    <property type="evidence" value="ECO:0000318"/>
    <property type="project" value="GO_Central"/>
</dbReference>
<dbReference type="SUPFAM" id="SSF81321">
    <property type="entry name" value="Family A G protein-coupled receptor-like"/>
    <property type="match status" value="1"/>
</dbReference>
<dbReference type="Proteomes" id="UP000001593">
    <property type="component" value="Unassembled WGS sequence"/>
</dbReference>
<feature type="non-terminal residue" evidence="12">
    <location>
        <position position="1"/>
    </location>
</feature>
<organism evidence="12 13">
    <name type="scientific">Nematostella vectensis</name>
    <name type="common">Starlet sea anemone</name>
    <dbReference type="NCBI Taxonomy" id="45351"/>
    <lineage>
        <taxon>Eukaryota</taxon>
        <taxon>Metazoa</taxon>
        <taxon>Cnidaria</taxon>
        <taxon>Anthozoa</taxon>
        <taxon>Hexacorallia</taxon>
        <taxon>Actiniaria</taxon>
        <taxon>Edwardsiidae</taxon>
        <taxon>Nematostella</taxon>
    </lineage>
</organism>
<evidence type="ECO:0000256" key="9">
    <source>
        <dbReference type="RuleBase" id="RU000688"/>
    </source>
</evidence>
<proteinExistence type="inferred from homology"/>
<dbReference type="OrthoDB" id="5954629at2759"/>
<dbReference type="AlphaFoldDB" id="A7RUM2"/>
<comment type="subcellular location">
    <subcellularLocation>
        <location evidence="1">Cell membrane</location>
        <topology evidence="1">Multi-pass membrane protein</topology>
    </subcellularLocation>
</comment>
<comment type="similarity">
    <text evidence="9">Belongs to the G-protein coupled receptor 1 family.</text>
</comment>
<dbReference type="EMBL" id="DS469540">
    <property type="protein sequence ID" value="EDO44927.1"/>
    <property type="molecule type" value="Genomic_DNA"/>
</dbReference>
<name>A7RUM2_NEMVE</name>
<evidence type="ECO:0000256" key="5">
    <source>
        <dbReference type="ARBA" id="ARBA00023040"/>
    </source>
</evidence>
<feature type="domain" description="G-protein coupled receptors family 1 profile" evidence="11">
    <location>
        <begin position="3"/>
        <end position="246"/>
    </location>
</feature>
<feature type="transmembrane region" description="Helical" evidence="10">
    <location>
        <begin position="62"/>
        <end position="83"/>
    </location>
</feature>
<evidence type="ECO:0000259" key="11">
    <source>
        <dbReference type="PROSITE" id="PS50262"/>
    </source>
</evidence>
<feature type="non-terminal residue" evidence="12">
    <location>
        <position position="261"/>
    </location>
</feature>
<feature type="transmembrane region" description="Helical" evidence="10">
    <location>
        <begin position="23"/>
        <end position="42"/>
    </location>
</feature>
<dbReference type="HOGENOM" id="CLU_009579_3_3_1"/>
<keyword evidence="3 9" id="KW-0812">Transmembrane</keyword>
<dbReference type="PANTHER" id="PTHR24228:SF59">
    <property type="entry name" value="NEUROPEPTIDE RECEPTOR 15"/>
    <property type="match status" value="1"/>
</dbReference>
<dbReference type="STRING" id="45351.A7RUM2"/>
<keyword evidence="2" id="KW-1003">Cell membrane</keyword>
<dbReference type="InParanoid" id="A7RUM2"/>
<keyword evidence="5 9" id="KW-0297">G-protein coupled receptor</keyword>
<evidence type="ECO:0000256" key="8">
    <source>
        <dbReference type="ARBA" id="ARBA00023224"/>
    </source>
</evidence>
<evidence type="ECO:0000256" key="10">
    <source>
        <dbReference type="SAM" id="Phobius"/>
    </source>
</evidence>
<keyword evidence="7 9" id="KW-0675">Receptor</keyword>
<dbReference type="Pfam" id="PF00001">
    <property type="entry name" value="7tm_1"/>
    <property type="match status" value="1"/>
</dbReference>
<feature type="transmembrane region" description="Helical" evidence="10">
    <location>
        <begin position="189"/>
        <end position="208"/>
    </location>
</feature>
<evidence type="ECO:0000256" key="3">
    <source>
        <dbReference type="ARBA" id="ARBA00022692"/>
    </source>
</evidence>